<comment type="caution">
    <text evidence="1">The sequence shown here is derived from an EMBL/GenBank/DDBJ whole genome shotgun (WGS) entry which is preliminary data.</text>
</comment>
<dbReference type="AlphaFoldDB" id="A0AAV3XZW3"/>
<keyword evidence="2" id="KW-1185">Reference proteome</keyword>
<proteinExistence type="predicted"/>
<evidence type="ECO:0000313" key="1">
    <source>
        <dbReference type="EMBL" id="GFN75263.1"/>
    </source>
</evidence>
<dbReference type="Proteomes" id="UP000735302">
    <property type="component" value="Unassembled WGS sequence"/>
</dbReference>
<evidence type="ECO:0000313" key="2">
    <source>
        <dbReference type="Proteomes" id="UP000735302"/>
    </source>
</evidence>
<organism evidence="1 2">
    <name type="scientific">Plakobranchus ocellatus</name>
    <dbReference type="NCBI Taxonomy" id="259542"/>
    <lineage>
        <taxon>Eukaryota</taxon>
        <taxon>Metazoa</taxon>
        <taxon>Spiralia</taxon>
        <taxon>Lophotrochozoa</taxon>
        <taxon>Mollusca</taxon>
        <taxon>Gastropoda</taxon>
        <taxon>Heterobranchia</taxon>
        <taxon>Euthyneura</taxon>
        <taxon>Panpulmonata</taxon>
        <taxon>Sacoglossa</taxon>
        <taxon>Placobranchoidea</taxon>
        <taxon>Plakobranchidae</taxon>
        <taxon>Plakobranchus</taxon>
    </lineage>
</organism>
<protein>
    <submittedName>
        <fullName evidence="1">Uncharacterized protein</fullName>
    </submittedName>
</protein>
<sequence length="101" mass="11531">MQKEKEEYFNDVLKVNVCESLKDGQYGEPLLEQTIPAPEECHTLSSGETQMPREKSVENGEPKVPVEMEDLNPIHYSVSETPPFHLLLLFAFQVVNFDFSS</sequence>
<gene>
    <name evidence="1" type="ORF">PoB_000176900</name>
</gene>
<reference evidence="1 2" key="1">
    <citation type="journal article" date="2021" name="Elife">
        <title>Chloroplast acquisition without the gene transfer in kleptoplastic sea slugs, Plakobranchus ocellatus.</title>
        <authorList>
            <person name="Maeda T."/>
            <person name="Takahashi S."/>
            <person name="Yoshida T."/>
            <person name="Shimamura S."/>
            <person name="Takaki Y."/>
            <person name="Nagai Y."/>
            <person name="Toyoda A."/>
            <person name="Suzuki Y."/>
            <person name="Arimoto A."/>
            <person name="Ishii H."/>
            <person name="Satoh N."/>
            <person name="Nishiyama T."/>
            <person name="Hasebe M."/>
            <person name="Maruyama T."/>
            <person name="Minagawa J."/>
            <person name="Obokata J."/>
            <person name="Shigenobu S."/>
        </authorList>
    </citation>
    <scope>NUCLEOTIDE SEQUENCE [LARGE SCALE GENOMIC DNA]</scope>
</reference>
<dbReference type="EMBL" id="BLXT01000264">
    <property type="protein sequence ID" value="GFN75263.1"/>
    <property type="molecule type" value="Genomic_DNA"/>
</dbReference>
<name>A0AAV3XZW3_9GAST</name>
<accession>A0AAV3XZW3</accession>